<protein>
    <submittedName>
        <fullName evidence="3">Uncharacterized membrane protein</fullName>
    </submittedName>
</protein>
<dbReference type="AlphaFoldDB" id="A0A1M5F2X8"/>
<feature type="transmembrane region" description="Helical" evidence="1">
    <location>
        <begin position="64"/>
        <end position="86"/>
    </location>
</feature>
<gene>
    <name evidence="3" type="ORF">SAMN05216361_0657</name>
</gene>
<keyword evidence="1" id="KW-0812">Transmembrane</keyword>
<dbReference type="OrthoDB" id="508112at2"/>
<feature type="transmembrane region" description="Helical" evidence="1">
    <location>
        <begin position="319"/>
        <end position="340"/>
    </location>
</feature>
<feature type="transmembrane region" description="Helical" evidence="1">
    <location>
        <begin position="150"/>
        <end position="170"/>
    </location>
</feature>
<feature type="transmembrane region" description="Helical" evidence="1">
    <location>
        <begin position="281"/>
        <end position="299"/>
    </location>
</feature>
<proteinExistence type="predicted"/>
<keyword evidence="1" id="KW-1133">Transmembrane helix</keyword>
<dbReference type="InterPro" id="IPR012429">
    <property type="entry name" value="HGSNAT_cat"/>
</dbReference>
<organism evidence="3 4">
    <name type="scientific">Marisediminitalea aggregata</name>
    <dbReference type="NCBI Taxonomy" id="634436"/>
    <lineage>
        <taxon>Bacteria</taxon>
        <taxon>Pseudomonadati</taxon>
        <taxon>Pseudomonadota</taxon>
        <taxon>Gammaproteobacteria</taxon>
        <taxon>Alteromonadales</taxon>
        <taxon>Alteromonadaceae</taxon>
        <taxon>Marisediminitalea</taxon>
    </lineage>
</organism>
<feature type="transmembrane region" description="Helical" evidence="1">
    <location>
        <begin position="352"/>
        <end position="370"/>
    </location>
</feature>
<dbReference type="Proteomes" id="UP000184520">
    <property type="component" value="Unassembled WGS sequence"/>
</dbReference>
<reference evidence="4" key="1">
    <citation type="submission" date="2016-11" db="EMBL/GenBank/DDBJ databases">
        <authorList>
            <person name="Varghese N."/>
            <person name="Submissions S."/>
        </authorList>
    </citation>
    <scope>NUCLEOTIDE SEQUENCE [LARGE SCALE GENOMIC DNA]</scope>
    <source>
        <strain evidence="4">CGMCC 1.8995</strain>
    </source>
</reference>
<name>A0A1M5F2X8_9ALTE</name>
<feature type="transmembrane region" description="Helical" evidence="1">
    <location>
        <begin position="203"/>
        <end position="221"/>
    </location>
</feature>
<keyword evidence="1" id="KW-0472">Membrane</keyword>
<dbReference type="RefSeq" id="WP_073317689.1">
    <property type="nucleotide sequence ID" value="NZ_FQWD01000001.1"/>
</dbReference>
<accession>A0A1M5F2X8</accession>
<feature type="transmembrane region" description="Helical" evidence="1">
    <location>
        <begin position="98"/>
        <end position="119"/>
    </location>
</feature>
<dbReference type="STRING" id="634436.SAMN05216361_0657"/>
<dbReference type="Pfam" id="PF07786">
    <property type="entry name" value="HGSNAT_cat"/>
    <property type="match status" value="1"/>
</dbReference>
<keyword evidence="4" id="KW-1185">Reference proteome</keyword>
<evidence type="ECO:0000256" key="1">
    <source>
        <dbReference type="SAM" id="Phobius"/>
    </source>
</evidence>
<evidence type="ECO:0000259" key="2">
    <source>
        <dbReference type="Pfam" id="PF07786"/>
    </source>
</evidence>
<dbReference type="PANTHER" id="PTHR40407:SF1">
    <property type="entry name" value="HEPARAN-ALPHA-GLUCOSAMINIDE N-ACETYLTRANSFERASE CATALYTIC DOMAIN-CONTAINING PROTEIN"/>
    <property type="match status" value="1"/>
</dbReference>
<evidence type="ECO:0000313" key="4">
    <source>
        <dbReference type="Proteomes" id="UP000184520"/>
    </source>
</evidence>
<sequence length="388" mass="43733">MNTPPLTTPEVIHSKRIASIDILRGLVMLFMLVDHVRERFFYHLNVSDPMDLDATSPQLFFTRISAHLCAPVFVFLTGLSAWLYAHPANKAPRSATPFLFKRGLFIIFVEIAIINWLWLGTYDTLYLQVMWAIGISMVSLSVLSKLPPKLILALGLLIVCGHNLLSPIAFNPGEAGYNIWAVLHDRGIIFESETFRIKASYPVLPWIGVILLGYSMGPIYARDYDGAKRRKTLTTLALSMWGLLIVLRSTNLYGEVLPFEIQDTAVQSVMSFINYTKYPPSLDYVLFTLGAAFLILVGLDKVNNQYSKVIENFGSAPMFFYILHLAVLLVLYRIAINVWGPNHGDMFAFDDVWQIWAGAVVLGVTLYFPTKAFSAFKKKSGNPLIKYF</sequence>
<feature type="transmembrane region" description="Helical" evidence="1">
    <location>
        <begin position="233"/>
        <end position="250"/>
    </location>
</feature>
<dbReference type="EMBL" id="FQWD01000001">
    <property type="protein sequence ID" value="SHF85889.1"/>
    <property type="molecule type" value="Genomic_DNA"/>
</dbReference>
<feature type="domain" description="Heparan-alpha-glucosaminide N-acetyltransferase catalytic" evidence="2">
    <location>
        <begin position="16"/>
        <end position="228"/>
    </location>
</feature>
<dbReference type="PANTHER" id="PTHR40407">
    <property type="entry name" value="MEMBRANE PROTEIN-LIKE PROTEIN"/>
    <property type="match status" value="1"/>
</dbReference>
<feature type="transmembrane region" description="Helical" evidence="1">
    <location>
        <begin position="125"/>
        <end position="143"/>
    </location>
</feature>
<evidence type="ECO:0000313" key="3">
    <source>
        <dbReference type="EMBL" id="SHF85889.1"/>
    </source>
</evidence>